<evidence type="ECO:0008006" key="3">
    <source>
        <dbReference type="Google" id="ProtNLM"/>
    </source>
</evidence>
<organism evidence="2">
    <name type="scientific">Streptantibioticus silvisoli</name>
    <dbReference type="NCBI Taxonomy" id="2705255"/>
    <lineage>
        <taxon>Bacteria</taxon>
        <taxon>Bacillati</taxon>
        <taxon>Actinomycetota</taxon>
        <taxon>Actinomycetes</taxon>
        <taxon>Kitasatosporales</taxon>
        <taxon>Streptomycetaceae</taxon>
        <taxon>Streptantibioticus</taxon>
    </lineage>
</organism>
<evidence type="ECO:0000256" key="1">
    <source>
        <dbReference type="SAM" id="MobiDB-lite"/>
    </source>
</evidence>
<dbReference type="AlphaFoldDB" id="A0AA90H5C1"/>
<sequence length="430" mass="47464">MGDVMGKRRGFFAELNYQAQQAEKRRRQQEAAAHRAHLAAQRQAERATKAYERAQLAAARSSVAERKAAEREAARLHVEARLAEVESMNTDLAGDLADIDGLLAWTLEMDDYVDLESLKIPQVEHPPFVPGRLAVPAPRVPEPNYAPEPVYEEPAAPGGLSAVLGGKKRHQQAVEGARTAFADAHRHWERTREAAHSGYVKKAAQRETLEAQRMAELSAAEEKYRQECEKREAEASARNAEVAKLINDLAFDVESAIQEYVGIVLSNSVYPEVFPVEHDHVFNLASRELSLEVSVPEPSSVPSVKAYRYVKARDEIASTSLPVREKKERYANAVWQVAVRSLHEVFEADRAGKIHSIALTVGVDTIDLATGLPTTVPLVVVAADRETFNSFDLAKVVPQFTLQHLGAAMSKSPFDLVPADTSRGVRVRGQ</sequence>
<accession>A0AA90H5C1</accession>
<protein>
    <recommendedName>
        <fullName evidence="3">Restriction system protein</fullName>
    </recommendedName>
</protein>
<gene>
    <name evidence="2" type="ORF">POF50_019750</name>
</gene>
<dbReference type="RefSeq" id="WP_271312962.1">
    <property type="nucleotide sequence ID" value="NZ_JABXJJ020000023.1"/>
</dbReference>
<proteinExistence type="predicted"/>
<feature type="region of interest" description="Disordered" evidence="1">
    <location>
        <begin position="22"/>
        <end position="45"/>
    </location>
</feature>
<dbReference type="EMBL" id="JABXJJ020000023">
    <property type="protein sequence ID" value="MDI5971536.1"/>
    <property type="molecule type" value="Genomic_DNA"/>
</dbReference>
<comment type="caution">
    <text evidence="2">The sequence shown here is derived from an EMBL/GenBank/DDBJ whole genome shotgun (WGS) entry which is preliminary data.</text>
</comment>
<evidence type="ECO:0000313" key="2">
    <source>
        <dbReference type="EMBL" id="MDI5971536.1"/>
    </source>
</evidence>
<reference evidence="2" key="1">
    <citation type="submission" date="2023-05" db="EMBL/GenBank/DDBJ databases">
        <title>Streptantibioticus silvisoli sp. nov., acidotolerant actinomycetes 1 from pine litter.</title>
        <authorList>
            <person name="Swiecimska M."/>
            <person name="Golinska P."/>
            <person name="Sangal V."/>
            <person name="Wachnowicz B."/>
            <person name="Goodfellow M."/>
        </authorList>
    </citation>
    <scope>NUCLEOTIDE SEQUENCE</scope>
    <source>
        <strain evidence="2">SL13</strain>
    </source>
</reference>
<name>A0AA90H5C1_9ACTN</name>